<evidence type="ECO:0000259" key="1">
    <source>
        <dbReference type="PROSITE" id="PS51186"/>
    </source>
</evidence>
<dbReference type="PANTHER" id="PTHR31435">
    <property type="entry name" value="PROTEIN NATD1"/>
    <property type="match status" value="1"/>
</dbReference>
<dbReference type="RefSeq" id="WP_308422685.1">
    <property type="nucleotide sequence ID" value="NZ_BMMG01000002.1"/>
</dbReference>
<accession>A0ABV4RCA9</accession>
<dbReference type="PROSITE" id="PS51186">
    <property type="entry name" value="GNAT"/>
    <property type="match status" value="1"/>
</dbReference>
<dbReference type="Gene3D" id="3.40.630.30">
    <property type="match status" value="1"/>
</dbReference>
<dbReference type="PROSITE" id="PS51729">
    <property type="entry name" value="GNAT_YJDJ"/>
    <property type="match status" value="1"/>
</dbReference>
<dbReference type="GO" id="GO:0016746">
    <property type="term" value="F:acyltransferase activity"/>
    <property type="evidence" value="ECO:0007669"/>
    <property type="project" value="UniProtKB-KW"/>
</dbReference>
<dbReference type="Pfam" id="PF14542">
    <property type="entry name" value="Acetyltransf_CG"/>
    <property type="match status" value="1"/>
</dbReference>
<dbReference type="SUPFAM" id="SSF55729">
    <property type="entry name" value="Acyl-CoA N-acyltransferases (Nat)"/>
    <property type="match status" value="1"/>
</dbReference>
<reference evidence="3 4" key="1">
    <citation type="submission" date="2024-08" db="EMBL/GenBank/DDBJ databases">
        <authorList>
            <person name="Wei W."/>
        </authorList>
    </citation>
    <scope>NUCLEOTIDE SEQUENCE [LARGE SCALE GENOMIC DNA]</scope>
    <source>
        <strain evidence="3 4">XU2</strain>
    </source>
</reference>
<evidence type="ECO:0000313" key="3">
    <source>
        <dbReference type="EMBL" id="MFA1770035.1"/>
    </source>
</evidence>
<keyword evidence="4" id="KW-1185">Reference proteome</keyword>
<dbReference type="PANTHER" id="PTHR31435:SF9">
    <property type="entry name" value="PROTEIN NATD1"/>
    <property type="match status" value="1"/>
</dbReference>
<feature type="domain" description="N-acetyltransferase" evidence="2">
    <location>
        <begin position="24"/>
        <end position="105"/>
    </location>
</feature>
<dbReference type="EC" id="2.3.1.-" evidence="3"/>
<evidence type="ECO:0000313" key="4">
    <source>
        <dbReference type="Proteomes" id="UP001570846"/>
    </source>
</evidence>
<keyword evidence="3" id="KW-0012">Acyltransferase</keyword>
<dbReference type="InterPro" id="IPR045057">
    <property type="entry name" value="Gcn5-rel_NAT"/>
</dbReference>
<evidence type="ECO:0000259" key="2">
    <source>
        <dbReference type="PROSITE" id="PS51729"/>
    </source>
</evidence>
<protein>
    <submittedName>
        <fullName evidence="3">GNAT family N-acetyltransferase</fullName>
        <ecNumber evidence="3">2.3.1.-</ecNumber>
    </submittedName>
</protein>
<dbReference type="EMBL" id="JBGOGF010000001">
    <property type="protein sequence ID" value="MFA1770035.1"/>
    <property type="molecule type" value="Genomic_DNA"/>
</dbReference>
<dbReference type="CDD" id="cd04301">
    <property type="entry name" value="NAT_SF"/>
    <property type="match status" value="1"/>
</dbReference>
<name>A0ABV4RCA9_9BACT</name>
<dbReference type="InterPro" id="IPR016181">
    <property type="entry name" value="Acyl_CoA_acyltransferase"/>
</dbReference>
<comment type="caution">
    <text evidence="3">The sequence shown here is derived from an EMBL/GenBank/DDBJ whole genome shotgun (WGS) entry which is preliminary data.</text>
</comment>
<sequence>MELVSLEEALAPYLTVDTMNLDFQHDQEAQQFTALLENEDIGELAYALPDEDTIDFQHTFIEEEHRGKGYADQLIKHGLDYAASKGLEVRATCQAVASYLERNPK</sequence>
<organism evidence="3 4">
    <name type="scientific">Rufibacter glacialis</name>
    <dbReference type="NCBI Taxonomy" id="1259555"/>
    <lineage>
        <taxon>Bacteria</taxon>
        <taxon>Pseudomonadati</taxon>
        <taxon>Bacteroidota</taxon>
        <taxon>Cytophagia</taxon>
        <taxon>Cytophagales</taxon>
        <taxon>Hymenobacteraceae</taxon>
        <taxon>Rufibacter</taxon>
    </lineage>
</organism>
<gene>
    <name evidence="3" type="ORF">ACD591_01935</name>
</gene>
<dbReference type="InterPro" id="IPR000182">
    <property type="entry name" value="GNAT_dom"/>
</dbReference>
<dbReference type="InterPro" id="IPR031165">
    <property type="entry name" value="GNAT_YJDJ"/>
</dbReference>
<keyword evidence="3" id="KW-0808">Transferase</keyword>
<dbReference type="Proteomes" id="UP001570846">
    <property type="component" value="Unassembled WGS sequence"/>
</dbReference>
<feature type="domain" description="N-acetyltransferase" evidence="1">
    <location>
        <begin position="1"/>
        <end position="105"/>
    </location>
</feature>
<proteinExistence type="predicted"/>